<sequence length="79" mass="8293">MGAAELRMALFSTRIVGALVIAHVMLLSAGHVLSAIGLPELLSAEMTALQILKPFMEWILALLPAAVLVDGARLALVDS</sequence>
<organism evidence="2 3">
    <name type="scientific">Sphingomonas horti</name>
    <dbReference type="NCBI Taxonomy" id="2682842"/>
    <lineage>
        <taxon>Bacteria</taxon>
        <taxon>Pseudomonadati</taxon>
        <taxon>Pseudomonadota</taxon>
        <taxon>Alphaproteobacteria</taxon>
        <taxon>Sphingomonadales</taxon>
        <taxon>Sphingomonadaceae</taxon>
        <taxon>Sphingomonas</taxon>
    </lineage>
</organism>
<comment type="caution">
    <text evidence="2">The sequence shown here is derived from an EMBL/GenBank/DDBJ whole genome shotgun (WGS) entry which is preliminary data.</text>
</comment>
<evidence type="ECO:0000313" key="2">
    <source>
        <dbReference type="EMBL" id="MVO78782.1"/>
    </source>
</evidence>
<keyword evidence="1" id="KW-0472">Membrane</keyword>
<dbReference type="RefSeq" id="WP_157027739.1">
    <property type="nucleotide sequence ID" value="NZ_WQMS01000014.1"/>
</dbReference>
<dbReference type="AlphaFoldDB" id="A0A6I4J272"/>
<proteinExistence type="predicted"/>
<evidence type="ECO:0000256" key="1">
    <source>
        <dbReference type="SAM" id="Phobius"/>
    </source>
</evidence>
<keyword evidence="1" id="KW-1133">Transmembrane helix</keyword>
<keyword evidence="3" id="KW-1185">Reference proteome</keyword>
<feature type="transmembrane region" description="Helical" evidence="1">
    <location>
        <begin position="58"/>
        <end position="76"/>
    </location>
</feature>
<evidence type="ECO:0000313" key="3">
    <source>
        <dbReference type="Proteomes" id="UP000441389"/>
    </source>
</evidence>
<dbReference type="Proteomes" id="UP000441389">
    <property type="component" value="Unassembled WGS sequence"/>
</dbReference>
<reference evidence="2 3" key="1">
    <citation type="submission" date="2019-12" db="EMBL/GenBank/DDBJ databases">
        <authorList>
            <person name="Huq M.A."/>
        </authorList>
    </citation>
    <scope>NUCLEOTIDE SEQUENCE [LARGE SCALE GENOMIC DNA]</scope>
    <source>
        <strain evidence="2 3">MAH-20</strain>
    </source>
</reference>
<gene>
    <name evidence="2" type="ORF">GON01_12665</name>
</gene>
<keyword evidence="1" id="KW-0812">Transmembrane</keyword>
<name>A0A6I4J272_9SPHN</name>
<accession>A0A6I4J272</accession>
<dbReference type="EMBL" id="WQMS01000014">
    <property type="protein sequence ID" value="MVO78782.1"/>
    <property type="molecule type" value="Genomic_DNA"/>
</dbReference>
<protein>
    <submittedName>
        <fullName evidence="2">Uncharacterized protein</fullName>
    </submittedName>
</protein>